<dbReference type="EMBL" id="KZ452037">
    <property type="protein sequence ID" value="PKA49519.1"/>
    <property type="molecule type" value="Genomic_DNA"/>
</dbReference>
<protein>
    <submittedName>
        <fullName evidence="4">Transcription factor bHLH145</fullName>
    </submittedName>
</protein>
<keyword evidence="2" id="KW-0805">Transcription regulation</keyword>
<dbReference type="AlphaFoldDB" id="A0A2I0A1U6"/>
<proteinExistence type="inferred from homology"/>
<sequence>MWKFSDLNSSIVLRLPPDGRQQENSYSMVFPTLGSSPYGCNFSGKSSFPSSVFKAQGSFLRPYSSLVPPLDPANGSSGPVVFPQAKRFLVFDHSGDQTSLVFSSVANPMEDLNAALPVSNASEEKEMTEDPEEIDALLYSDSEYTVDTEEASTGHSPLDMEEEEADISPVPAKRRRIRYSELDELLVDSASSSRACCAELSYIGEGGGKLGDGGCINCEKRKRIQATVNVLKRIIPGGKGKDAASVLDEAIQYLKTLKLQAMALGANTSTL</sequence>
<dbReference type="STRING" id="1088818.A0A2I0A1U6"/>
<name>A0A2I0A1U6_9ASPA</name>
<dbReference type="InterPro" id="IPR037546">
    <property type="entry name" value="SAC51-like"/>
</dbReference>
<keyword evidence="5" id="KW-1185">Reference proteome</keyword>
<keyword evidence="3" id="KW-0804">Transcription</keyword>
<dbReference type="Proteomes" id="UP000236161">
    <property type="component" value="Unassembled WGS sequence"/>
</dbReference>
<gene>
    <name evidence="4" type="primary">BHLH145</name>
    <name evidence="4" type="ORF">AXF42_Ash004059</name>
</gene>
<dbReference type="GO" id="GO:0046983">
    <property type="term" value="F:protein dimerization activity"/>
    <property type="evidence" value="ECO:0007669"/>
    <property type="project" value="InterPro"/>
</dbReference>
<dbReference type="OrthoDB" id="777433at2759"/>
<evidence type="ECO:0000313" key="4">
    <source>
        <dbReference type="EMBL" id="PKA49519.1"/>
    </source>
</evidence>
<accession>A0A2I0A1U6</accession>
<dbReference type="PANTHER" id="PTHR36066">
    <property type="entry name" value="TRANSCRIPTION FACTOR BHLH145"/>
    <property type="match status" value="1"/>
</dbReference>
<evidence type="ECO:0000256" key="1">
    <source>
        <dbReference type="ARBA" id="ARBA00005510"/>
    </source>
</evidence>
<reference evidence="4 5" key="1">
    <citation type="journal article" date="2017" name="Nature">
        <title>The Apostasia genome and the evolution of orchids.</title>
        <authorList>
            <person name="Zhang G.Q."/>
            <person name="Liu K.W."/>
            <person name="Li Z."/>
            <person name="Lohaus R."/>
            <person name="Hsiao Y.Y."/>
            <person name="Niu S.C."/>
            <person name="Wang J.Y."/>
            <person name="Lin Y.C."/>
            <person name="Xu Q."/>
            <person name="Chen L.J."/>
            <person name="Yoshida K."/>
            <person name="Fujiwara S."/>
            <person name="Wang Z.W."/>
            <person name="Zhang Y.Q."/>
            <person name="Mitsuda N."/>
            <person name="Wang M."/>
            <person name="Liu G.H."/>
            <person name="Pecoraro L."/>
            <person name="Huang H.X."/>
            <person name="Xiao X.J."/>
            <person name="Lin M."/>
            <person name="Wu X.Y."/>
            <person name="Wu W.L."/>
            <person name="Chen Y.Y."/>
            <person name="Chang S.B."/>
            <person name="Sakamoto S."/>
            <person name="Ohme-Takagi M."/>
            <person name="Yagi M."/>
            <person name="Zeng S.J."/>
            <person name="Shen C.Y."/>
            <person name="Yeh C.M."/>
            <person name="Luo Y.B."/>
            <person name="Tsai W.C."/>
            <person name="Van de Peer Y."/>
            <person name="Liu Z.J."/>
        </authorList>
    </citation>
    <scope>NUCLEOTIDE SEQUENCE [LARGE SCALE GENOMIC DNA]</scope>
    <source>
        <strain evidence="5">cv. Shenzhen</strain>
        <tissue evidence="4">Stem</tissue>
    </source>
</reference>
<dbReference type="PANTHER" id="PTHR36066:SF2">
    <property type="entry name" value="TRANSCRIPTION FACTOR BHLH145"/>
    <property type="match status" value="1"/>
</dbReference>
<comment type="similarity">
    <text evidence="1">Belongs to the bHLH protein family.</text>
</comment>
<dbReference type="Pfam" id="PF23173">
    <property type="entry name" value="bHLH_SAC51"/>
    <property type="match status" value="1"/>
</dbReference>
<dbReference type="SUPFAM" id="SSF47459">
    <property type="entry name" value="HLH, helix-loop-helix DNA-binding domain"/>
    <property type="match status" value="1"/>
</dbReference>
<organism evidence="4 5">
    <name type="scientific">Apostasia shenzhenica</name>
    <dbReference type="NCBI Taxonomy" id="1088818"/>
    <lineage>
        <taxon>Eukaryota</taxon>
        <taxon>Viridiplantae</taxon>
        <taxon>Streptophyta</taxon>
        <taxon>Embryophyta</taxon>
        <taxon>Tracheophyta</taxon>
        <taxon>Spermatophyta</taxon>
        <taxon>Magnoliopsida</taxon>
        <taxon>Liliopsida</taxon>
        <taxon>Asparagales</taxon>
        <taxon>Orchidaceae</taxon>
        <taxon>Apostasioideae</taxon>
        <taxon>Apostasia</taxon>
    </lineage>
</organism>
<evidence type="ECO:0000256" key="2">
    <source>
        <dbReference type="ARBA" id="ARBA00023015"/>
    </source>
</evidence>
<evidence type="ECO:0000313" key="5">
    <source>
        <dbReference type="Proteomes" id="UP000236161"/>
    </source>
</evidence>
<dbReference type="InterPro" id="IPR036638">
    <property type="entry name" value="HLH_DNA-bd_sf"/>
</dbReference>
<evidence type="ECO:0000256" key="3">
    <source>
        <dbReference type="ARBA" id="ARBA00023163"/>
    </source>
</evidence>